<dbReference type="Pfam" id="PF10021">
    <property type="entry name" value="PARG_cat_microb"/>
    <property type="match status" value="1"/>
</dbReference>
<dbReference type="EMBL" id="ML769421">
    <property type="protein sequence ID" value="KAE9403834.1"/>
    <property type="molecule type" value="Genomic_DNA"/>
</dbReference>
<feature type="domain" description="Microbial-type PARG catalytic" evidence="2">
    <location>
        <begin position="47"/>
        <end position="231"/>
    </location>
</feature>
<dbReference type="InterPro" id="IPR019261">
    <property type="entry name" value="PARG_cat_microbial"/>
</dbReference>
<evidence type="ECO:0000313" key="4">
    <source>
        <dbReference type="Proteomes" id="UP000799118"/>
    </source>
</evidence>
<keyword evidence="4" id="KW-1185">Reference proteome</keyword>
<dbReference type="PANTHER" id="PTHR35596">
    <property type="entry name" value="DUF2263 DOMAIN-CONTAINING PROTEIN"/>
    <property type="match status" value="1"/>
</dbReference>
<accession>A0A6A4I4T5</accession>
<name>A0A6A4I4T5_9AGAR</name>
<dbReference type="Gene3D" id="3.40.220.10">
    <property type="entry name" value="Leucine Aminopeptidase, subunit E, domain 1"/>
    <property type="match status" value="1"/>
</dbReference>
<dbReference type="PANTHER" id="PTHR35596:SF1">
    <property type="entry name" value="MICROBIAL-TYPE PARG CATALYTIC DOMAIN-CONTAINING PROTEIN"/>
    <property type="match status" value="1"/>
</dbReference>
<feature type="region of interest" description="Disordered" evidence="1">
    <location>
        <begin position="1"/>
        <end position="36"/>
    </location>
</feature>
<dbReference type="NCBIfam" id="TIGR02452">
    <property type="entry name" value="TIGR02452 family protein"/>
    <property type="match status" value="1"/>
</dbReference>
<evidence type="ECO:0000256" key="1">
    <source>
        <dbReference type="SAM" id="MobiDB-lite"/>
    </source>
</evidence>
<evidence type="ECO:0000259" key="2">
    <source>
        <dbReference type="Pfam" id="PF10021"/>
    </source>
</evidence>
<organism evidence="3 4">
    <name type="scientific">Gymnopus androsaceus JB14</name>
    <dbReference type="NCBI Taxonomy" id="1447944"/>
    <lineage>
        <taxon>Eukaryota</taxon>
        <taxon>Fungi</taxon>
        <taxon>Dikarya</taxon>
        <taxon>Basidiomycota</taxon>
        <taxon>Agaricomycotina</taxon>
        <taxon>Agaricomycetes</taxon>
        <taxon>Agaricomycetidae</taxon>
        <taxon>Agaricales</taxon>
        <taxon>Marasmiineae</taxon>
        <taxon>Omphalotaceae</taxon>
        <taxon>Gymnopus</taxon>
    </lineage>
</organism>
<dbReference type="AlphaFoldDB" id="A0A6A4I4T5"/>
<gene>
    <name evidence="3" type="ORF">BT96DRAFT_989825</name>
</gene>
<reference evidence="3" key="1">
    <citation type="journal article" date="2019" name="Environ. Microbiol.">
        <title>Fungal ecological strategies reflected in gene transcription - a case study of two litter decomposers.</title>
        <authorList>
            <person name="Barbi F."/>
            <person name="Kohler A."/>
            <person name="Barry K."/>
            <person name="Baskaran P."/>
            <person name="Daum C."/>
            <person name="Fauchery L."/>
            <person name="Ihrmark K."/>
            <person name="Kuo A."/>
            <person name="LaButti K."/>
            <person name="Lipzen A."/>
            <person name="Morin E."/>
            <person name="Grigoriev I.V."/>
            <person name="Henrissat B."/>
            <person name="Lindahl B."/>
            <person name="Martin F."/>
        </authorList>
    </citation>
    <scope>NUCLEOTIDE SEQUENCE</scope>
    <source>
        <strain evidence="3">JB14</strain>
    </source>
</reference>
<dbReference type="InterPro" id="IPR012664">
    <property type="entry name" value="CHP02452"/>
</dbReference>
<proteinExistence type="predicted"/>
<dbReference type="InterPro" id="IPR043472">
    <property type="entry name" value="Macro_dom-like"/>
</dbReference>
<protein>
    <recommendedName>
        <fullName evidence="2">Microbial-type PARG catalytic domain-containing protein</fullName>
    </recommendedName>
</protein>
<dbReference type="Proteomes" id="UP000799118">
    <property type="component" value="Unassembled WGS sequence"/>
</dbReference>
<dbReference type="OrthoDB" id="9985428at2759"/>
<evidence type="ECO:0000313" key="3">
    <source>
        <dbReference type="EMBL" id="KAE9403834.1"/>
    </source>
</evidence>
<sequence>MHTRPTPCPETSSSNKLERKSTMLEPNSNSNPSCNTTARRATLKRIADDTIQAVEHGSYELAGVTFDLQVAVTQMKQGTEYWSPEAKELVGWAENRDNGSKEIEISVLEISTLEGARFLDNQLSLQRTSTKPKIGVLSFASATKPGGGFLGGASAQEESIARSSTVYYSLTTENGDEFYKLHKRLKNNAKWKGKGDGVKEIQKQQEKQDKGASSFYSHAMIYSPSVLLFRNDAGSWLEPLSSRHPHLRCS</sequence>
<dbReference type="PIRSF" id="PIRSF014899">
    <property type="entry name" value="UCP014899"/>
    <property type="match status" value="1"/>
</dbReference>